<dbReference type="InterPro" id="IPR036259">
    <property type="entry name" value="MFS_trans_sf"/>
</dbReference>
<dbReference type="PANTHER" id="PTHR23501:SF199">
    <property type="entry name" value="MFS EFFLUX TRANSPORTER INPD-RELATED"/>
    <property type="match status" value="1"/>
</dbReference>
<feature type="domain" description="Major facilitator superfamily (MFS) profile" evidence="7">
    <location>
        <begin position="65"/>
        <end position="215"/>
    </location>
</feature>
<dbReference type="OrthoDB" id="10021397at2759"/>
<evidence type="ECO:0000313" key="8">
    <source>
        <dbReference type="EMBL" id="EFQ94872.1"/>
    </source>
</evidence>
<keyword evidence="3 6" id="KW-1133">Transmembrane helix</keyword>
<dbReference type="PROSITE" id="PS50850">
    <property type="entry name" value="MFS"/>
    <property type="match status" value="1"/>
</dbReference>
<dbReference type="InterPro" id="IPR011701">
    <property type="entry name" value="MFS"/>
</dbReference>
<reference evidence="8 9" key="1">
    <citation type="journal article" date="2010" name="Genome Biol.">
        <title>A first genome assembly of the barley fungal pathogen Pyrenophora teres f. teres.</title>
        <authorList>
            <person name="Ellwood S.R."/>
            <person name="Liu Z."/>
            <person name="Syme R.A."/>
            <person name="Lai Z."/>
            <person name="Hane J.K."/>
            <person name="Keiper F."/>
            <person name="Moffat C.S."/>
            <person name="Oliver R.P."/>
            <person name="Friesen T.L."/>
        </authorList>
    </citation>
    <scope>NUCLEOTIDE SEQUENCE [LARGE SCALE GENOMIC DNA]</scope>
    <source>
        <strain evidence="8 9">0-1</strain>
    </source>
</reference>
<feature type="transmembrane region" description="Helical" evidence="6">
    <location>
        <begin position="155"/>
        <end position="180"/>
    </location>
</feature>
<evidence type="ECO:0000256" key="2">
    <source>
        <dbReference type="ARBA" id="ARBA00022692"/>
    </source>
</evidence>
<organism evidence="9">
    <name type="scientific">Pyrenophora teres f. teres (strain 0-1)</name>
    <name type="common">Barley net blotch fungus</name>
    <name type="synonym">Drechslera teres f. teres</name>
    <dbReference type="NCBI Taxonomy" id="861557"/>
    <lineage>
        <taxon>Eukaryota</taxon>
        <taxon>Fungi</taxon>
        <taxon>Dikarya</taxon>
        <taxon>Ascomycota</taxon>
        <taxon>Pezizomycotina</taxon>
        <taxon>Dothideomycetes</taxon>
        <taxon>Pleosporomycetidae</taxon>
        <taxon>Pleosporales</taxon>
        <taxon>Pleosporineae</taxon>
        <taxon>Pleosporaceae</taxon>
        <taxon>Pyrenophora</taxon>
    </lineage>
</organism>
<dbReference type="KEGG" id="pte:PTT_07294"/>
<evidence type="ECO:0000259" key="7">
    <source>
        <dbReference type="PROSITE" id="PS50850"/>
    </source>
</evidence>
<keyword evidence="2 6" id="KW-0812">Transmembrane</keyword>
<feature type="transmembrane region" description="Helical" evidence="6">
    <location>
        <begin position="130"/>
        <end position="149"/>
    </location>
</feature>
<dbReference type="Gene3D" id="1.20.1250.20">
    <property type="entry name" value="MFS general substrate transporter like domains"/>
    <property type="match status" value="1"/>
</dbReference>
<dbReference type="Pfam" id="PF07690">
    <property type="entry name" value="MFS_1"/>
    <property type="match status" value="1"/>
</dbReference>
<dbReference type="PRINTS" id="PR01036">
    <property type="entry name" value="TCRTETB"/>
</dbReference>
<comment type="subcellular location">
    <subcellularLocation>
        <location evidence="1">Membrane</location>
        <topology evidence="1">Multi-pass membrane protein</topology>
    </subcellularLocation>
</comment>
<evidence type="ECO:0000256" key="5">
    <source>
        <dbReference type="SAM" id="MobiDB-lite"/>
    </source>
</evidence>
<dbReference type="AlphaFoldDB" id="E3RHC1"/>
<feature type="transmembrane region" description="Helical" evidence="6">
    <location>
        <begin position="187"/>
        <end position="211"/>
    </location>
</feature>
<evidence type="ECO:0000313" key="9">
    <source>
        <dbReference type="Proteomes" id="UP000001067"/>
    </source>
</evidence>
<dbReference type="GO" id="GO:0005886">
    <property type="term" value="C:plasma membrane"/>
    <property type="evidence" value="ECO:0007669"/>
    <property type="project" value="TreeGrafter"/>
</dbReference>
<dbReference type="PANTHER" id="PTHR23501">
    <property type="entry name" value="MAJOR FACILITATOR SUPERFAMILY"/>
    <property type="match status" value="1"/>
</dbReference>
<evidence type="ECO:0000256" key="6">
    <source>
        <dbReference type="SAM" id="Phobius"/>
    </source>
</evidence>
<name>E3RHC1_PYRTT</name>
<keyword evidence="9" id="KW-1185">Reference proteome</keyword>
<dbReference type="SUPFAM" id="SSF103473">
    <property type="entry name" value="MFS general substrate transporter"/>
    <property type="match status" value="1"/>
</dbReference>
<keyword evidence="4 6" id="KW-0472">Membrane</keyword>
<dbReference type="Proteomes" id="UP000001067">
    <property type="component" value="Unassembled WGS sequence"/>
</dbReference>
<feature type="region of interest" description="Disordered" evidence="5">
    <location>
        <begin position="1"/>
        <end position="36"/>
    </location>
</feature>
<evidence type="ECO:0000256" key="1">
    <source>
        <dbReference type="ARBA" id="ARBA00004141"/>
    </source>
</evidence>
<accession>E3RHC1</accession>
<dbReference type="InterPro" id="IPR020846">
    <property type="entry name" value="MFS_dom"/>
</dbReference>
<dbReference type="EMBL" id="GL533075">
    <property type="protein sequence ID" value="EFQ94872.1"/>
    <property type="molecule type" value="Genomic_DNA"/>
</dbReference>
<sequence length="215" mass="22406">MEKESFTPSETSSAPAPHSTLEKAPTGPASEAGHAHDHADKAAVDPGIAQDQEVEFLQGAKLFSVMLSLCLVVFCVALDNTIIATAIPTITSRFRSLDDVGWYSSAYFLCSASFQLFFGKLYSCLNIEWVILGALLIFEVGSAICGAAPNSVALIIGRAIAGLGASGLFSGAMIIIAFTITPRARPTYLDIIGGMFGIASVIGSLLGGAFADHVS</sequence>
<evidence type="ECO:0000256" key="4">
    <source>
        <dbReference type="ARBA" id="ARBA00023136"/>
    </source>
</evidence>
<protein>
    <recommendedName>
        <fullName evidence="7">Major facilitator superfamily (MFS) profile domain-containing protein</fullName>
    </recommendedName>
</protein>
<evidence type="ECO:0000256" key="3">
    <source>
        <dbReference type="ARBA" id="ARBA00022989"/>
    </source>
</evidence>
<feature type="transmembrane region" description="Helical" evidence="6">
    <location>
        <begin position="62"/>
        <end position="88"/>
    </location>
</feature>
<proteinExistence type="predicted"/>
<gene>
    <name evidence="8" type="ORF">PTT_07294</name>
</gene>
<dbReference type="GO" id="GO:0022857">
    <property type="term" value="F:transmembrane transporter activity"/>
    <property type="evidence" value="ECO:0007669"/>
    <property type="project" value="InterPro"/>
</dbReference>
<dbReference type="eggNOG" id="KOG0254">
    <property type="taxonomic scope" value="Eukaryota"/>
</dbReference>
<feature type="compositionally biased region" description="Polar residues" evidence="5">
    <location>
        <begin position="1"/>
        <end position="14"/>
    </location>
</feature>
<dbReference type="HOGENOM" id="CLU_000960_10_3_1"/>
<feature type="transmembrane region" description="Helical" evidence="6">
    <location>
        <begin position="100"/>
        <end position="118"/>
    </location>
</feature>